<dbReference type="OrthoDB" id="191706at2759"/>
<dbReference type="AlphaFoldDB" id="A0A4S2M6A3"/>
<dbReference type="PANTHER" id="PTHR21324:SF2">
    <property type="entry name" value="EG:22E5.9 PROTEIN"/>
    <property type="match status" value="1"/>
</dbReference>
<feature type="transmembrane region" description="Helical" evidence="6">
    <location>
        <begin position="90"/>
        <end position="112"/>
    </location>
</feature>
<evidence type="ECO:0000256" key="4">
    <source>
        <dbReference type="ARBA" id="ARBA00022989"/>
    </source>
</evidence>
<keyword evidence="3 6" id="KW-0812">Transmembrane</keyword>
<feature type="transmembrane region" description="Helical" evidence="6">
    <location>
        <begin position="124"/>
        <end position="148"/>
    </location>
</feature>
<comment type="caution">
    <text evidence="8">The sequence shown here is derived from an EMBL/GenBank/DDBJ whole genome shotgun (WGS) entry which is preliminary data.</text>
</comment>
<name>A0A4S2M6A3_OPIFE</name>
<feature type="transmembrane region" description="Helical" evidence="6">
    <location>
        <begin position="56"/>
        <end position="78"/>
    </location>
</feature>
<comment type="similarity">
    <text evidence="2">Belongs to the DRAM/TMEM150 family.</text>
</comment>
<evidence type="ECO:0000256" key="3">
    <source>
        <dbReference type="ARBA" id="ARBA00022692"/>
    </source>
</evidence>
<evidence type="ECO:0000313" key="8">
    <source>
        <dbReference type="EMBL" id="TGZ71903.1"/>
    </source>
</evidence>
<feature type="transmembrane region" description="Helical" evidence="6">
    <location>
        <begin position="203"/>
        <end position="227"/>
    </location>
</feature>
<protein>
    <recommendedName>
        <fullName evidence="7">CWH43-like N-terminal domain-containing protein</fullName>
    </recommendedName>
</protein>
<dbReference type="Pfam" id="PF10277">
    <property type="entry name" value="Frag1"/>
    <property type="match status" value="1"/>
</dbReference>
<organism evidence="8 9">
    <name type="scientific">Opisthorchis felineus</name>
    <dbReference type="NCBI Taxonomy" id="147828"/>
    <lineage>
        <taxon>Eukaryota</taxon>
        <taxon>Metazoa</taxon>
        <taxon>Spiralia</taxon>
        <taxon>Lophotrochozoa</taxon>
        <taxon>Platyhelminthes</taxon>
        <taxon>Trematoda</taxon>
        <taxon>Digenea</taxon>
        <taxon>Opisthorchiida</taxon>
        <taxon>Opisthorchiata</taxon>
        <taxon>Opisthorchiidae</taxon>
        <taxon>Opisthorchis</taxon>
    </lineage>
</organism>
<dbReference type="InterPro" id="IPR050911">
    <property type="entry name" value="DRAM/TMEM150_Autophagy_Mod"/>
</dbReference>
<keyword evidence="5 6" id="KW-0472">Membrane</keyword>
<keyword evidence="4 6" id="KW-1133">Transmembrane helix</keyword>
<evidence type="ECO:0000313" key="9">
    <source>
        <dbReference type="Proteomes" id="UP000308267"/>
    </source>
</evidence>
<feature type="domain" description="CWH43-like N-terminal" evidence="7">
    <location>
        <begin position="9"/>
        <end position="230"/>
    </location>
</feature>
<evidence type="ECO:0000256" key="2">
    <source>
        <dbReference type="ARBA" id="ARBA00006565"/>
    </source>
</evidence>
<evidence type="ECO:0000256" key="5">
    <source>
        <dbReference type="ARBA" id="ARBA00023136"/>
    </source>
</evidence>
<comment type="subcellular location">
    <subcellularLocation>
        <location evidence="1">Endomembrane system</location>
        <topology evidence="1">Multi-pass membrane protein</topology>
    </subcellularLocation>
</comment>
<feature type="transmembrane region" description="Helical" evidence="6">
    <location>
        <begin position="160"/>
        <end position="180"/>
    </location>
</feature>
<evidence type="ECO:0000256" key="6">
    <source>
        <dbReference type="SAM" id="Phobius"/>
    </source>
</evidence>
<evidence type="ECO:0000256" key="1">
    <source>
        <dbReference type="ARBA" id="ARBA00004127"/>
    </source>
</evidence>
<dbReference type="Proteomes" id="UP000308267">
    <property type="component" value="Unassembled WGS sequence"/>
</dbReference>
<sequence>MGLCYSIGLAWLPISVSLSLCITQLTCYYVSKSSAHVVTELPTISATGSFPPESCIFSLGITLAAAFAVACVYIWHVYADQLMKKKTKLFKILVYVGTLTGLLSSIGLSVTACFQVSNVSIVHYIGAGVAFTGAVGYMIVVTIISCVYLKHPPLLCGLRLLLSVCGTIAAVSFLICRIIGRGDEVDWIPDPSWFEAVTSENIVVFYLLPASEWTLGLSITLFFLLWVPEFCRIDFQTPVIKPWNHHDKLTNSSPAQIDCEP</sequence>
<dbReference type="EMBL" id="SJOL01004228">
    <property type="protein sequence ID" value="TGZ71905.1"/>
    <property type="molecule type" value="Genomic_DNA"/>
</dbReference>
<keyword evidence="9" id="KW-1185">Reference proteome</keyword>
<dbReference type="EMBL" id="SJOL01004228">
    <property type="protein sequence ID" value="TGZ71903.1"/>
    <property type="molecule type" value="Genomic_DNA"/>
</dbReference>
<dbReference type="PANTHER" id="PTHR21324">
    <property type="entry name" value="FASTING-INDUCIBLE INTEGRAL MEMBRANE PROTEIN TM6P1-RELATED"/>
    <property type="match status" value="1"/>
</dbReference>
<accession>A0A4S2M6A3</accession>
<gene>
    <name evidence="8" type="ORF">CRM22_002394</name>
</gene>
<dbReference type="InterPro" id="IPR019402">
    <property type="entry name" value="CWH43_N"/>
</dbReference>
<evidence type="ECO:0000259" key="7">
    <source>
        <dbReference type="Pfam" id="PF10277"/>
    </source>
</evidence>
<reference evidence="8 9" key="1">
    <citation type="journal article" date="2019" name="BMC Genomics">
        <title>New insights from Opisthorchis felineus genome: update on genomics of the epidemiologically important liver flukes.</title>
        <authorList>
            <person name="Ershov N.I."/>
            <person name="Mordvinov V.A."/>
            <person name="Prokhortchouk E.B."/>
            <person name="Pakharukova M.Y."/>
            <person name="Gunbin K.V."/>
            <person name="Ustyantsev K."/>
            <person name="Genaev M.A."/>
            <person name="Blinov A.G."/>
            <person name="Mazur A."/>
            <person name="Boulygina E."/>
            <person name="Tsygankova S."/>
            <person name="Khrameeva E."/>
            <person name="Chekanov N."/>
            <person name="Fan G."/>
            <person name="Xiao A."/>
            <person name="Zhang H."/>
            <person name="Xu X."/>
            <person name="Yang H."/>
            <person name="Solovyev V."/>
            <person name="Lee S.M."/>
            <person name="Liu X."/>
            <person name="Afonnikov D.A."/>
            <person name="Skryabin K.G."/>
        </authorList>
    </citation>
    <scope>NUCLEOTIDE SEQUENCE [LARGE SCALE GENOMIC DNA]</scope>
    <source>
        <strain evidence="8">AK-0245</strain>
        <tissue evidence="8">Whole organism</tissue>
    </source>
</reference>
<proteinExistence type="inferred from homology"/>
<dbReference type="GO" id="GO:0012505">
    <property type="term" value="C:endomembrane system"/>
    <property type="evidence" value="ECO:0007669"/>
    <property type="project" value="UniProtKB-SubCell"/>
</dbReference>